<keyword evidence="1" id="KW-0812">Transmembrane</keyword>
<accession>A0A508SVC9</accession>
<keyword evidence="3" id="KW-1185">Reference proteome</keyword>
<dbReference type="EMBL" id="CAADFC020000004">
    <property type="protein sequence ID" value="VIO65731.1"/>
    <property type="molecule type" value="Genomic_DNA"/>
</dbReference>
<name>A0A508SVC9_9BRAD</name>
<keyword evidence="1" id="KW-1133">Transmembrane helix</keyword>
<reference evidence="2" key="1">
    <citation type="submission" date="2019-02" db="EMBL/GenBank/DDBJ databases">
        <authorList>
            <person name="Pothier F.J."/>
        </authorList>
    </citation>
    <scope>NUCLEOTIDE SEQUENCE</scope>
    <source>
        <strain evidence="2">CI-1B</strain>
    </source>
</reference>
<proteinExistence type="predicted"/>
<sequence length="54" mass="5495">MRALLAGFLRDEGAATAIEYAVIAGGISIVIVAVVNGIGLNVAGRFQSYSSALK</sequence>
<dbReference type="AlphaFoldDB" id="A0A508SVC9"/>
<evidence type="ECO:0000313" key="3">
    <source>
        <dbReference type="Proteomes" id="UP000328092"/>
    </source>
</evidence>
<dbReference type="InterPro" id="IPR007047">
    <property type="entry name" value="Flp_Fap"/>
</dbReference>
<comment type="caution">
    <text evidence="2">The sequence shown here is derived from an EMBL/GenBank/DDBJ whole genome shotgun (WGS) entry which is preliminary data.</text>
</comment>
<protein>
    <recommendedName>
        <fullName evidence="4">Flp/Fap pilin component</fullName>
    </recommendedName>
</protein>
<evidence type="ECO:0000313" key="2">
    <source>
        <dbReference type="EMBL" id="VIO65731.1"/>
    </source>
</evidence>
<dbReference type="Proteomes" id="UP000328092">
    <property type="component" value="Unassembled WGS sequence"/>
</dbReference>
<organism evidence="2 3">
    <name type="scientific">Bradyrhizobium ivorense</name>
    <dbReference type="NCBI Taxonomy" id="2511166"/>
    <lineage>
        <taxon>Bacteria</taxon>
        <taxon>Pseudomonadati</taxon>
        <taxon>Pseudomonadota</taxon>
        <taxon>Alphaproteobacteria</taxon>
        <taxon>Hyphomicrobiales</taxon>
        <taxon>Nitrobacteraceae</taxon>
        <taxon>Bradyrhizobium</taxon>
    </lineage>
</organism>
<evidence type="ECO:0008006" key="4">
    <source>
        <dbReference type="Google" id="ProtNLM"/>
    </source>
</evidence>
<keyword evidence="1" id="KW-0472">Membrane</keyword>
<feature type="transmembrane region" description="Helical" evidence="1">
    <location>
        <begin position="20"/>
        <end position="44"/>
    </location>
</feature>
<dbReference type="RefSeq" id="WP_139858558.1">
    <property type="nucleotide sequence ID" value="NZ_JACMYM010000004.1"/>
</dbReference>
<gene>
    <name evidence="2" type="ORF">CI1B_08380</name>
</gene>
<dbReference type="Pfam" id="PF04964">
    <property type="entry name" value="Flp_Fap"/>
    <property type="match status" value="1"/>
</dbReference>
<evidence type="ECO:0000256" key="1">
    <source>
        <dbReference type="SAM" id="Phobius"/>
    </source>
</evidence>